<organism evidence="2">
    <name type="scientific">Aplanochytrium stocchinoi</name>
    <dbReference type="NCBI Taxonomy" id="215587"/>
    <lineage>
        <taxon>Eukaryota</taxon>
        <taxon>Sar</taxon>
        <taxon>Stramenopiles</taxon>
        <taxon>Bigyra</taxon>
        <taxon>Labyrinthulomycetes</taxon>
        <taxon>Thraustochytrida</taxon>
        <taxon>Thraustochytriidae</taxon>
        <taxon>Aplanochytrium</taxon>
    </lineage>
</organism>
<keyword evidence="1" id="KW-0812">Transmembrane</keyword>
<feature type="transmembrane region" description="Helical" evidence="1">
    <location>
        <begin position="12"/>
        <end position="28"/>
    </location>
</feature>
<dbReference type="AlphaFoldDB" id="A0A7S3LHS9"/>
<keyword evidence="1" id="KW-1133">Transmembrane helix</keyword>
<keyword evidence="1" id="KW-0472">Membrane</keyword>
<gene>
    <name evidence="2" type="ORF">ASTO00021_LOCUS1415</name>
</gene>
<evidence type="ECO:0000313" key="2">
    <source>
        <dbReference type="EMBL" id="CAE0431068.1"/>
    </source>
</evidence>
<name>A0A7S3LHS9_9STRA</name>
<dbReference type="EMBL" id="HBIN01002191">
    <property type="protein sequence ID" value="CAE0431068.1"/>
    <property type="molecule type" value="Transcribed_RNA"/>
</dbReference>
<proteinExistence type="predicted"/>
<evidence type="ECO:0000256" key="1">
    <source>
        <dbReference type="SAM" id="Phobius"/>
    </source>
</evidence>
<protein>
    <submittedName>
        <fullName evidence="2">Uncharacterized protein</fullName>
    </submittedName>
</protein>
<sequence>MCVCEHKSQSVLLFVLAGIGLILTTQIIDIKDPVMPKLVRIPDYVISNGDEARIQLVNKHVNSTLLEFMNRHQKEVCLNLLSADGYQMQDTVQCWSESESLMVFDRRYPDKRHQYRYQLDIQSLLANKFILIVGDSIARYMHEAMYSILENKAPKFDWDADGRHGSFSKVGGQNTTVMFVWGARAAEVLDSLSKLDRDHSIQNADYTIMLFGLHEIIFRCEQLEDTIASFAETLINTWAPKLNNFVFQTSAPSNKTLSCQSKTNSPHSVILDFNTKLVHALTFWGRKSKKSVVPCLDGFWRFQVEDWDHHAFHSIQHAMHSAYRYFWRIYWTLPAEKQQLFQTN</sequence>
<reference evidence="2" key="1">
    <citation type="submission" date="2021-01" db="EMBL/GenBank/DDBJ databases">
        <authorList>
            <person name="Corre E."/>
            <person name="Pelletier E."/>
            <person name="Niang G."/>
            <person name="Scheremetjew M."/>
            <person name="Finn R."/>
            <person name="Kale V."/>
            <person name="Holt S."/>
            <person name="Cochrane G."/>
            <person name="Meng A."/>
            <person name="Brown T."/>
            <person name="Cohen L."/>
        </authorList>
    </citation>
    <scope>NUCLEOTIDE SEQUENCE</scope>
    <source>
        <strain evidence="2">GSBS06</strain>
    </source>
</reference>
<accession>A0A7S3LHS9</accession>